<dbReference type="InterPro" id="IPR024523">
    <property type="entry name" value="DUF3793"/>
</dbReference>
<protein>
    <submittedName>
        <fullName evidence="1">DUF3793 family protein</fullName>
    </submittedName>
</protein>
<name>A0A9D2J7J6_9FIRM</name>
<evidence type="ECO:0000313" key="2">
    <source>
        <dbReference type="Proteomes" id="UP000824049"/>
    </source>
</evidence>
<reference evidence="1" key="1">
    <citation type="journal article" date="2021" name="PeerJ">
        <title>Extensive microbial diversity within the chicken gut microbiome revealed by metagenomics and culture.</title>
        <authorList>
            <person name="Gilroy R."/>
            <person name="Ravi A."/>
            <person name="Getino M."/>
            <person name="Pursley I."/>
            <person name="Horton D.L."/>
            <person name="Alikhan N.F."/>
            <person name="Baker D."/>
            <person name="Gharbi K."/>
            <person name="Hall N."/>
            <person name="Watson M."/>
            <person name="Adriaenssens E.M."/>
            <person name="Foster-Nyarko E."/>
            <person name="Jarju S."/>
            <person name="Secka A."/>
            <person name="Antonio M."/>
            <person name="Oren A."/>
            <person name="Chaudhuri R.R."/>
            <person name="La Ragione R."/>
            <person name="Hildebrand F."/>
            <person name="Pallen M.J."/>
        </authorList>
    </citation>
    <scope>NUCLEOTIDE SEQUENCE</scope>
    <source>
        <strain evidence="1">CHK179-28034</strain>
    </source>
</reference>
<accession>A0A9D2J7J6</accession>
<dbReference type="AlphaFoldDB" id="A0A9D2J7J6"/>
<sequence>MNRETLKIVQKLDRESLEVQLLLQCAPMIAGLKASNLLIIASENEEDARKILNGTRISCVRLARMDKKTTMLIYHERWLKEYLASEEVIRLLCVLGYEGKGFYEVLHSVKEKYRSYIGKKGDFPHELGLLLGYPAEDVQGYMENKGRNYLCTGYWQVYADPAAKLSLFQKFELARERLIRAIFDGKEIQELIQVAGG</sequence>
<dbReference type="Pfam" id="PF12672">
    <property type="entry name" value="DUF3793"/>
    <property type="match status" value="1"/>
</dbReference>
<gene>
    <name evidence="1" type="ORF">H9968_01415</name>
</gene>
<organism evidence="1 2">
    <name type="scientific">Candidatus Anaerobutyricum stercoris</name>
    <dbReference type="NCBI Taxonomy" id="2838457"/>
    <lineage>
        <taxon>Bacteria</taxon>
        <taxon>Bacillati</taxon>
        <taxon>Bacillota</taxon>
        <taxon>Clostridia</taxon>
        <taxon>Lachnospirales</taxon>
        <taxon>Lachnospiraceae</taxon>
        <taxon>Anaerobutyricum</taxon>
    </lineage>
</organism>
<dbReference type="Proteomes" id="UP000824049">
    <property type="component" value="Unassembled WGS sequence"/>
</dbReference>
<reference evidence="1" key="2">
    <citation type="submission" date="2021-04" db="EMBL/GenBank/DDBJ databases">
        <authorList>
            <person name="Gilroy R."/>
        </authorList>
    </citation>
    <scope>NUCLEOTIDE SEQUENCE</scope>
    <source>
        <strain evidence="1">CHK179-28034</strain>
    </source>
</reference>
<evidence type="ECO:0000313" key="1">
    <source>
        <dbReference type="EMBL" id="HIZ38574.1"/>
    </source>
</evidence>
<comment type="caution">
    <text evidence="1">The sequence shown here is derived from an EMBL/GenBank/DDBJ whole genome shotgun (WGS) entry which is preliminary data.</text>
</comment>
<dbReference type="EMBL" id="DXBR01000016">
    <property type="protein sequence ID" value="HIZ38574.1"/>
    <property type="molecule type" value="Genomic_DNA"/>
</dbReference>
<proteinExistence type="predicted"/>